<reference evidence="2" key="1">
    <citation type="submission" date="2023-02" db="EMBL/GenBank/DDBJ databases">
        <title>Colletotrichum kahawae CIFC_Que2 genome sequencing and assembly.</title>
        <authorList>
            <person name="Baroncelli R."/>
        </authorList>
    </citation>
    <scope>NUCLEOTIDE SEQUENCE</scope>
    <source>
        <strain evidence="2">CIFC_Que2</strain>
    </source>
</reference>
<dbReference type="Proteomes" id="UP001281614">
    <property type="component" value="Unassembled WGS sequence"/>
</dbReference>
<feature type="region of interest" description="Disordered" evidence="1">
    <location>
        <begin position="511"/>
        <end position="553"/>
    </location>
</feature>
<feature type="compositionally biased region" description="Basic and acidic residues" evidence="1">
    <location>
        <begin position="107"/>
        <end position="119"/>
    </location>
</feature>
<dbReference type="EMBL" id="VYYT01000135">
    <property type="protein sequence ID" value="KAK2764682.1"/>
    <property type="molecule type" value="Genomic_DNA"/>
</dbReference>
<evidence type="ECO:0000313" key="3">
    <source>
        <dbReference type="Proteomes" id="UP001281614"/>
    </source>
</evidence>
<accession>A0AAD9YI93</accession>
<name>A0AAD9YI93_COLKA</name>
<dbReference type="AlphaFoldDB" id="A0AAD9YI93"/>
<proteinExistence type="predicted"/>
<sequence>MEATTEGEATTDKEATTEDEAMTESDAAMVEAMTGMSTDWMRSGGTRMRRDTTTSGTTTTGSSTASSDDNYWRPYSTTSSPTWSPISSPVSSRKPSGESQPPEDTDQASKRCETEKSHGLEPVSAPDAVQKGPAPWELGSSLFTVKVARPEDSDEPTPLPPKIETSVEFIDDYIEEDWEKAYGLGTFITLTPHKPSNPFGAGAFPTPANVNIADMGLDDRYDERSRTEHALYHLPPPYTPMTREQRVAAGIPPCWPTKASMASSEHGKPVTVKLLKLLAGGPWLGPATFLCEVQHDHYLSLSRPYKLPKHVVAKFQDPLFFEDEPPLEQGPFNEFGRANINFSRETAAVGVILLEHIDGRSILDLCNRLSDGTLMPRTHQPFSNNHGILDMSKEARLEILKVFIDGYVHQLHAGVTHEPVAPENIIVAPSKGRTPRVALLHYRESIVDSKRKKPLRPWGSLDNPPHPYDVFKNRHYLHRLEGWFPPQWMDKDNTEYEDWLIETFDDDSYGPYHPRKIRTSTPGGPAVSTPDPAPEPHHPSAGTALPTKKRKESSTGILGFFTLPKWLGSSAAVDSDGEEMEKESLAGSKKRRKEEEGASKDDAGRN</sequence>
<gene>
    <name evidence="2" type="ORF">CKAH01_04847</name>
</gene>
<keyword evidence="3" id="KW-1185">Reference proteome</keyword>
<organism evidence="2 3">
    <name type="scientific">Colletotrichum kahawae</name>
    <name type="common">Coffee berry disease fungus</name>
    <dbReference type="NCBI Taxonomy" id="34407"/>
    <lineage>
        <taxon>Eukaryota</taxon>
        <taxon>Fungi</taxon>
        <taxon>Dikarya</taxon>
        <taxon>Ascomycota</taxon>
        <taxon>Pezizomycotina</taxon>
        <taxon>Sordariomycetes</taxon>
        <taxon>Hypocreomycetidae</taxon>
        <taxon>Glomerellales</taxon>
        <taxon>Glomerellaceae</taxon>
        <taxon>Colletotrichum</taxon>
        <taxon>Colletotrichum gloeosporioides species complex</taxon>
    </lineage>
</organism>
<evidence type="ECO:0008006" key="4">
    <source>
        <dbReference type="Google" id="ProtNLM"/>
    </source>
</evidence>
<evidence type="ECO:0000313" key="2">
    <source>
        <dbReference type="EMBL" id="KAK2764682.1"/>
    </source>
</evidence>
<evidence type="ECO:0000256" key="1">
    <source>
        <dbReference type="SAM" id="MobiDB-lite"/>
    </source>
</evidence>
<comment type="caution">
    <text evidence="2">The sequence shown here is derived from an EMBL/GenBank/DDBJ whole genome shotgun (WGS) entry which is preliminary data.</text>
</comment>
<feature type="compositionally biased region" description="Low complexity" evidence="1">
    <location>
        <begin position="53"/>
        <end position="99"/>
    </location>
</feature>
<feature type="region of interest" description="Disordered" evidence="1">
    <location>
        <begin position="1"/>
        <end position="135"/>
    </location>
</feature>
<protein>
    <recommendedName>
        <fullName evidence="4">Protein kinase domain-containing protein</fullName>
    </recommendedName>
</protein>
<feature type="compositionally biased region" description="Basic and acidic residues" evidence="1">
    <location>
        <begin position="593"/>
        <end position="606"/>
    </location>
</feature>
<feature type="region of interest" description="Disordered" evidence="1">
    <location>
        <begin position="571"/>
        <end position="606"/>
    </location>
</feature>